<accession>A0A370TZ18</accession>
<evidence type="ECO:0000313" key="2">
    <source>
        <dbReference type="EMBL" id="RDL40766.1"/>
    </source>
</evidence>
<dbReference type="CDD" id="cd04301">
    <property type="entry name" value="NAT_SF"/>
    <property type="match status" value="1"/>
</dbReference>
<feature type="domain" description="N-acetyltransferase" evidence="1">
    <location>
        <begin position="126"/>
        <end position="208"/>
    </location>
</feature>
<dbReference type="InterPro" id="IPR016181">
    <property type="entry name" value="Acyl_CoA_acyltransferase"/>
</dbReference>
<keyword evidence="3" id="KW-1185">Reference proteome</keyword>
<proteinExistence type="predicted"/>
<dbReference type="STRING" id="2656787.A0A370TZ18"/>
<evidence type="ECO:0000313" key="3">
    <source>
        <dbReference type="Proteomes" id="UP000254866"/>
    </source>
</evidence>
<dbReference type="RefSeq" id="XP_031873422.1">
    <property type="nucleotide sequence ID" value="XM_032009368.1"/>
</dbReference>
<dbReference type="InterPro" id="IPR052523">
    <property type="entry name" value="Trichothecene_AcTrans"/>
</dbReference>
<dbReference type="OrthoDB" id="544277at2759"/>
<dbReference type="EMBL" id="NPIC01000001">
    <property type="protein sequence ID" value="RDL40766.1"/>
    <property type="molecule type" value="Genomic_DNA"/>
</dbReference>
<keyword evidence="2" id="KW-0012">Acyltransferase</keyword>
<comment type="caution">
    <text evidence="2">The sequence shown here is derived from an EMBL/GenBank/DDBJ whole genome shotgun (WGS) entry which is preliminary data.</text>
</comment>
<dbReference type="PROSITE" id="PS51186">
    <property type="entry name" value="GNAT"/>
    <property type="match status" value="1"/>
</dbReference>
<evidence type="ECO:0000259" key="1">
    <source>
        <dbReference type="PROSITE" id="PS51186"/>
    </source>
</evidence>
<dbReference type="SUPFAM" id="SSF55729">
    <property type="entry name" value="Acyl-CoA N-acyltransferases (Nat)"/>
    <property type="match status" value="1"/>
</dbReference>
<dbReference type="Pfam" id="PF13508">
    <property type="entry name" value="Acetyltransf_7"/>
    <property type="match status" value="1"/>
</dbReference>
<dbReference type="InterPro" id="IPR000182">
    <property type="entry name" value="GNAT_dom"/>
</dbReference>
<dbReference type="Gene3D" id="3.40.630.30">
    <property type="match status" value="1"/>
</dbReference>
<dbReference type="PANTHER" id="PTHR42791:SF1">
    <property type="entry name" value="N-ACETYLTRANSFERASE DOMAIN-CONTAINING PROTEIN"/>
    <property type="match status" value="1"/>
</dbReference>
<protein>
    <submittedName>
        <fullName evidence="2">Acyl-CoA N-acyltransferase</fullName>
    </submittedName>
</protein>
<name>A0A370TZ18_9HELO</name>
<dbReference type="Proteomes" id="UP000254866">
    <property type="component" value="Unassembled WGS sequence"/>
</dbReference>
<gene>
    <name evidence="2" type="ORF">BP5553_00745</name>
</gene>
<dbReference type="GO" id="GO:0016747">
    <property type="term" value="F:acyltransferase activity, transferring groups other than amino-acyl groups"/>
    <property type="evidence" value="ECO:0007669"/>
    <property type="project" value="InterPro"/>
</dbReference>
<sequence length="227" mass="25201">MAGEISITVGGKDRVKPAAALFAKAFEDDPMITYLLCTMTDEKRIAYLPEYFERLATAASLNGASFPEAEDWKACGGLIPPGKRVDNFWTLIPAGFASVLWNVGFSGCMRMLREFTPLADACKEKGLAGCKDYYYVFLVATREDARGKGLCSAIIRYWQETAAREGVPIWLEATTEHSMHIYSKCGFKIVEEMVIGKGKAGRDGKECVGGEGFKFWGMVWWPDEKKS</sequence>
<keyword evidence="2" id="KW-0808">Transferase</keyword>
<reference evidence="2 3" key="1">
    <citation type="journal article" date="2018" name="IMA Fungus">
        <title>IMA Genome-F 9: Draft genome sequence of Annulohypoxylon stygium, Aspergillus mulundensis, Berkeleyomyces basicola (syn. Thielaviopsis basicola), Ceratocystis smalleyi, two Cercospora beticola strains, Coleophoma cylindrospora, Fusarium fracticaudum, Phialophora cf. hyalina, and Morchella septimelata.</title>
        <authorList>
            <person name="Wingfield B.D."/>
            <person name="Bills G.F."/>
            <person name="Dong Y."/>
            <person name="Huang W."/>
            <person name="Nel W.J."/>
            <person name="Swalarsk-Parry B.S."/>
            <person name="Vaghefi N."/>
            <person name="Wilken P.M."/>
            <person name="An Z."/>
            <person name="de Beer Z.W."/>
            <person name="De Vos L."/>
            <person name="Chen L."/>
            <person name="Duong T.A."/>
            <person name="Gao Y."/>
            <person name="Hammerbacher A."/>
            <person name="Kikkert J.R."/>
            <person name="Li Y."/>
            <person name="Li H."/>
            <person name="Li K."/>
            <person name="Li Q."/>
            <person name="Liu X."/>
            <person name="Ma X."/>
            <person name="Naidoo K."/>
            <person name="Pethybridge S.J."/>
            <person name="Sun J."/>
            <person name="Steenkamp E.T."/>
            <person name="van der Nest M.A."/>
            <person name="van Wyk S."/>
            <person name="Wingfield M.J."/>
            <person name="Xiong C."/>
            <person name="Yue Q."/>
            <person name="Zhang X."/>
        </authorList>
    </citation>
    <scope>NUCLEOTIDE SEQUENCE [LARGE SCALE GENOMIC DNA]</scope>
    <source>
        <strain evidence="2 3">BP 5553</strain>
    </source>
</reference>
<dbReference type="GeneID" id="43593594"/>
<organism evidence="2 3">
    <name type="scientific">Venustampulla echinocandica</name>
    <dbReference type="NCBI Taxonomy" id="2656787"/>
    <lineage>
        <taxon>Eukaryota</taxon>
        <taxon>Fungi</taxon>
        <taxon>Dikarya</taxon>
        <taxon>Ascomycota</taxon>
        <taxon>Pezizomycotina</taxon>
        <taxon>Leotiomycetes</taxon>
        <taxon>Helotiales</taxon>
        <taxon>Pleuroascaceae</taxon>
        <taxon>Venustampulla</taxon>
    </lineage>
</organism>
<dbReference type="PANTHER" id="PTHR42791">
    <property type="entry name" value="GNAT FAMILY ACETYLTRANSFERASE"/>
    <property type="match status" value="1"/>
</dbReference>
<dbReference type="AlphaFoldDB" id="A0A370TZ18"/>